<feature type="non-terminal residue" evidence="2">
    <location>
        <position position="1"/>
    </location>
</feature>
<dbReference type="AlphaFoldDB" id="A0A8H7URU4"/>
<feature type="compositionally biased region" description="Polar residues" evidence="1">
    <location>
        <begin position="381"/>
        <end position="395"/>
    </location>
</feature>
<evidence type="ECO:0000313" key="3">
    <source>
        <dbReference type="Proteomes" id="UP000603453"/>
    </source>
</evidence>
<dbReference type="Gene3D" id="1.10.238.10">
    <property type="entry name" value="EF-hand"/>
    <property type="match status" value="1"/>
</dbReference>
<dbReference type="EMBL" id="JAEPRD010000243">
    <property type="protein sequence ID" value="KAG2193220.1"/>
    <property type="molecule type" value="Genomic_DNA"/>
</dbReference>
<proteinExistence type="predicted"/>
<keyword evidence="3" id="KW-1185">Reference proteome</keyword>
<dbReference type="SUPFAM" id="SSF47473">
    <property type="entry name" value="EF-hand"/>
    <property type="match status" value="1"/>
</dbReference>
<dbReference type="InterPro" id="IPR011992">
    <property type="entry name" value="EF-hand-dom_pair"/>
</dbReference>
<dbReference type="Proteomes" id="UP000603453">
    <property type="component" value="Unassembled WGS sequence"/>
</dbReference>
<protein>
    <submittedName>
        <fullName evidence="2">Uncharacterized protein</fullName>
    </submittedName>
</protein>
<comment type="caution">
    <text evidence="2">The sequence shown here is derived from an EMBL/GenBank/DDBJ whole genome shotgun (WGS) entry which is preliminary data.</text>
</comment>
<organism evidence="2 3">
    <name type="scientific">Mucor saturninus</name>
    <dbReference type="NCBI Taxonomy" id="64648"/>
    <lineage>
        <taxon>Eukaryota</taxon>
        <taxon>Fungi</taxon>
        <taxon>Fungi incertae sedis</taxon>
        <taxon>Mucoromycota</taxon>
        <taxon>Mucoromycotina</taxon>
        <taxon>Mucoromycetes</taxon>
        <taxon>Mucorales</taxon>
        <taxon>Mucorineae</taxon>
        <taxon>Mucoraceae</taxon>
        <taxon>Mucor</taxon>
    </lineage>
</organism>
<feature type="region of interest" description="Disordered" evidence="1">
    <location>
        <begin position="373"/>
        <end position="423"/>
    </location>
</feature>
<accession>A0A8H7URU4</accession>
<gene>
    <name evidence="2" type="ORF">INT47_010695</name>
</gene>
<name>A0A8H7URU4_9FUNG</name>
<reference evidence="2" key="1">
    <citation type="submission" date="2020-12" db="EMBL/GenBank/DDBJ databases">
        <title>Metabolic potential, ecology and presence of endohyphal bacteria is reflected in genomic diversity of Mucoromycotina.</title>
        <authorList>
            <person name="Muszewska A."/>
            <person name="Okrasinska A."/>
            <person name="Steczkiewicz K."/>
            <person name="Drgas O."/>
            <person name="Orlowska M."/>
            <person name="Perlinska-Lenart U."/>
            <person name="Aleksandrzak-Piekarczyk T."/>
            <person name="Szatraj K."/>
            <person name="Zielenkiewicz U."/>
            <person name="Pilsyk S."/>
            <person name="Malc E."/>
            <person name="Mieczkowski P."/>
            <person name="Kruszewska J.S."/>
            <person name="Biernat P."/>
            <person name="Pawlowska J."/>
        </authorList>
    </citation>
    <scope>NUCLEOTIDE SEQUENCE</scope>
    <source>
        <strain evidence="2">WA0000017839</strain>
    </source>
</reference>
<feature type="compositionally biased region" description="Polar residues" evidence="1">
    <location>
        <begin position="403"/>
        <end position="414"/>
    </location>
</feature>
<dbReference type="OrthoDB" id="17687at2759"/>
<sequence>VLKAHEKELCEVDDDSELLIVVKNFFASLNLPEGTTEEDYAKKFTIFKQLMKSAFIQYTDFNKVTSDKINKYRKENELKIIGGVESFTKRNALRHVKNTAHFGPEEISNIYDHFFGALYYAKDGHEQPEMDLIAFTKMLEHMTTWAKPANINSSGNSENLQVMQEVSEAFILRLFNYFKSDKNHFGITLNDTISKLGEILRGVSKDIMSKANFYFSLYNQDKSEHLNNGNLHTMATELFWLMTTLEVEFDAWDAICNFIALSAEYSNTKDDVDALLALLKQEVNPDDSTYFAKHVSILHNALMGSDAPVIEVTLPVLRMIILTEDRLEQFIQTIIPASFKLEKEVIERQKGLGHEIFEALFVEGRKLANTMAYPDHLTPNGGKSQSASSRHNSPAVSPKPRSTRSTNSVAVSNKASEEEYEFV</sequence>
<evidence type="ECO:0000313" key="2">
    <source>
        <dbReference type="EMBL" id="KAG2193220.1"/>
    </source>
</evidence>
<evidence type="ECO:0000256" key="1">
    <source>
        <dbReference type="SAM" id="MobiDB-lite"/>
    </source>
</evidence>